<dbReference type="InterPro" id="IPR013655">
    <property type="entry name" value="PAS_fold_3"/>
</dbReference>
<feature type="domain" description="GGDEF" evidence="3">
    <location>
        <begin position="406"/>
        <end position="539"/>
    </location>
</feature>
<dbReference type="InterPro" id="IPR001610">
    <property type="entry name" value="PAC"/>
</dbReference>
<feature type="domain" description="PAS" evidence="1">
    <location>
        <begin position="32"/>
        <end position="75"/>
    </location>
</feature>
<feature type="domain" description="PAS" evidence="1">
    <location>
        <begin position="246"/>
        <end position="299"/>
    </location>
</feature>
<keyword evidence="5" id="KW-1185">Reference proteome</keyword>
<name>A0A7Y2JXX9_9BURK</name>
<dbReference type="SUPFAM" id="SSF55073">
    <property type="entry name" value="Nucleotide cyclase"/>
    <property type="match status" value="1"/>
</dbReference>
<evidence type="ECO:0000259" key="2">
    <source>
        <dbReference type="PROSITE" id="PS50113"/>
    </source>
</evidence>
<dbReference type="PROSITE" id="PS50887">
    <property type="entry name" value="GGDEF"/>
    <property type="match status" value="1"/>
</dbReference>
<dbReference type="GO" id="GO:0003824">
    <property type="term" value="F:catalytic activity"/>
    <property type="evidence" value="ECO:0007669"/>
    <property type="project" value="UniProtKB-ARBA"/>
</dbReference>
<evidence type="ECO:0000313" key="4">
    <source>
        <dbReference type="EMBL" id="NNG22600.1"/>
    </source>
</evidence>
<dbReference type="Proteomes" id="UP000533905">
    <property type="component" value="Unassembled WGS sequence"/>
</dbReference>
<dbReference type="SMART" id="SM00086">
    <property type="entry name" value="PAC"/>
    <property type="match status" value="2"/>
</dbReference>
<protein>
    <submittedName>
        <fullName evidence="4">PAS domain S-box protein</fullName>
    </submittedName>
</protein>
<dbReference type="Gene3D" id="3.30.70.270">
    <property type="match status" value="1"/>
</dbReference>
<dbReference type="FunFam" id="3.30.70.270:FF:000001">
    <property type="entry name" value="Diguanylate cyclase domain protein"/>
    <property type="match status" value="1"/>
</dbReference>
<dbReference type="InterPro" id="IPR052155">
    <property type="entry name" value="Biofilm_reg_signaling"/>
</dbReference>
<dbReference type="PROSITE" id="PS50112">
    <property type="entry name" value="PAS"/>
    <property type="match status" value="3"/>
</dbReference>
<dbReference type="PROSITE" id="PS50113">
    <property type="entry name" value="PAC"/>
    <property type="match status" value="2"/>
</dbReference>
<dbReference type="InterPro" id="IPR029787">
    <property type="entry name" value="Nucleotide_cyclase"/>
</dbReference>
<dbReference type="EMBL" id="JABAIV010000002">
    <property type="protein sequence ID" value="NNG22600.1"/>
    <property type="molecule type" value="Genomic_DNA"/>
</dbReference>
<dbReference type="NCBIfam" id="TIGR00254">
    <property type="entry name" value="GGDEF"/>
    <property type="match status" value="1"/>
</dbReference>
<gene>
    <name evidence="4" type="ORF">HGB41_06240</name>
</gene>
<dbReference type="SUPFAM" id="SSF55785">
    <property type="entry name" value="PYP-like sensor domain (PAS domain)"/>
    <property type="match status" value="3"/>
</dbReference>
<accession>A0A7Y2JXX9</accession>
<dbReference type="PANTHER" id="PTHR44757">
    <property type="entry name" value="DIGUANYLATE CYCLASE DGCP"/>
    <property type="match status" value="1"/>
</dbReference>
<dbReference type="CDD" id="cd01949">
    <property type="entry name" value="GGDEF"/>
    <property type="match status" value="1"/>
</dbReference>
<dbReference type="InterPro" id="IPR000700">
    <property type="entry name" value="PAS-assoc_C"/>
</dbReference>
<dbReference type="SMART" id="SM00267">
    <property type="entry name" value="GGDEF"/>
    <property type="match status" value="1"/>
</dbReference>
<dbReference type="PANTHER" id="PTHR44757:SF2">
    <property type="entry name" value="BIOFILM ARCHITECTURE MAINTENANCE PROTEIN MBAA"/>
    <property type="match status" value="1"/>
</dbReference>
<dbReference type="Gene3D" id="3.30.450.20">
    <property type="entry name" value="PAS domain"/>
    <property type="match status" value="3"/>
</dbReference>
<evidence type="ECO:0000313" key="5">
    <source>
        <dbReference type="Proteomes" id="UP000533905"/>
    </source>
</evidence>
<dbReference type="AlphaFoldDB" id="A0A7Y2JXX9"/>
<proteinExistence type="predicted"/>
<dbReference type="GO" id="GO:0006355">
    <property type="term" value="P:regulation of DNA-templated transcription"/>
    <property type="evidence" value="ECO:0007669"/>
    <property type="project" value="InterPro"/>
</dbReference>
<dbReference type="InterPro" id="IPR000014">
    <property type="entry name" value="PAS"/>
</dbReference>
<dbReference type="CDD" id="cd00130">
    <property type="entry name" value="PAS"/>
    <property type="match status" value="3"/>
</dbReference>
<feature type="domain" description="PAC" evidence="2">
    <location>
        <begin position="79"/>
        <end position="131"/>
    </location>
</feature>
<sequence>MHSPAANFFFSAFAHSAVGMALVGLHGGWLEVNPALCRMLGYARDDLMARTFQDVTHPDDLPRDLGLMNQVLAEKIDCYHLEKRYRQANGDIMWGLLTVSLTRDVAGRPECFLAQVIDITQEKQAVAEREAFFALSPDLLAIADRRGFLVQVNPSWTETLGWTAEELTSRPFIDYVHPDDVARTRAEAAAVRQGGLAKGFRNRSRDRRGDYRWLEWNTREAGNSLLYCTVRDVTSQMENEDRLRSQEQKIRLLIDNANDAFLGMNELGIITEWNKQAETTFGWSAQEAIGQPMSELLTPPRLRQRHLDGVSTFLRDGREQARQKRVEVPALRKDGSEIMVEVTVGVVPFAGEQYFHAFLRDVSEQRRMTEQLHYRATHDFLTGLPNRYEFMSQLQHAIEAATRAPRPLVLLFIDLDGFKAVNDMFGHETGDTVLIEFGRRLEHAVRRTDLVARLAGDEFMVVLDHVPELSYDAIEVSRKILEAAGQPYAGVAGRLELGASIGVAHYLQGDTADTLLSRADAAMYVAKNAGKSRVAYLREGEWVVSS</sequence>
<comment type="caution">
    <text evidence="4">The sequence shown here is derived from an EMBL/GenBank/DDBJ whole genome shotgun (WGS) entry which is preliminary data.</text>
</comment>
<evidence type="ECO:0000259" key="3">
    <source>
        <dbReference type="PROSITE" id="PS50887"/>
    </source>
</evidence>
<dbReference type="InterPro" id="IPR035965">
    <property type="entry name" value="PAS-like_dom_sf"/>
</dbReference>
<organism evidence="4 5">
    <name type="scientific">Telluria aromaticivorans</name>
    <dbReference type="NCBI Taxonomy" id="2725995"/>
    <lineage>
        <taxon>Bacteria</taxon>
        <taxon>Pseudomonadati</taxon>
        <taxon>Pseudomonadota</taxon>
        <taxon>Betaproteobacteria</taxon>
        <taxon>Burkholderiales</taxon>
        <taxon>Oxalobacteraceae</taxon>
        <taxon>Telluria group</taxon>
        <taxon>Telluria</taxon>
    </lineage>
</organism>
<dbReference type="InterPro" id="IPR013767">
    <property type="entry name" value="PAS_fold"/>
</dbReference>
<dbReference type="RefSeq" id="WP_171082313.1">
    <property type="nucleotide sequence ID" value="NZ_JABAIV010000002.1"/>
</dbReference>
<dbReference type="InterPro" id="IPR000160">
    <property type="entry name" value="GGDEF_dom"/>
</dbReference>
<dbReference type="Pfam" id="PF00989">
    <property type="entry name" value="PAS"/>
    <property type="match status" value="1"/>
</dbReference>
<dbReference type="NCBIfam" id="TIGR00229">
    <property type="entry name" value="sensory_box"/>
    <property type="match status" value="3"/>
</dbReference>
<reference evidence="4 5" key="1">
    <citation type="submission" date="2020-04" db="EMBL/GenBank/DDBJ databases">
        <title>Massilia sp. nov., a cold adapted bacteria isolated from Arctic soil.</title>
        <authorList>
            <person name="Son J."/>
            <person name="Ka J.-O."/>
        </authorList>
    </citation>
    <scope>NUCLEOTIDE SEQUENCE [LARGE SCALE GENOMIC DNA]</scope>
    <source>
        <strain evidence="4 5">ML15P13</strain>
    </source>
</reference>
<dbReference type="Pfam" id="PF00990">
    <property type="entry name" value="GGDEF"/>
    <property type="match status" value="1"/>
</dbReference>
<feature type="domain" description="PAS" evidence="1">
    <location>
        <begin position="140"/>
        <end position="195"/>
    </location>
</feature>
<feature type="domain" description="PAC" evidence="2">
    <location>
        <begin position="324"/>
        <end position="374"/>
    </location>
</feature>
<dbReference type="SMART" id="SM00091">
    <property type="entry name" value="PAS"/>
    <property type="match status" value="3"/>
</dbReference>
<evidence type="ECO:0000259" key="1">
    <source>
        <dbReference type="PROSITE" id="PS50112"/>
    </source>
</evidence>
<dbReference type="Pfam" id="PF08447">
    <property type="entry name" value="PAS_3"/>
    <property type="match status" value="2"/>
</dbReference>
<dbReference type="InterPro" id="IPR043128">
    <property type="entry name" value="Rev_trsase/Diguanyl_cyclase"/>
</dbReference>